<dbReference type="PANTHER" id="PTHR36510:SF1">
    <property type="entry name" value="GLUTAMATE--CYSTEINE LIGASE 2-RELATED"/>
    <property type="match status" value="1"/>
</dbReference>
<dbReference type="GO" id="GO:0042398">
    <property type="term" value="P:modified amino acid biosynthetic process"/>
    <property type="evidence" value="ECO:0007669"/>
    <property type="project" value="InterPro"/>
</dbReference>
<sequence>MTLQIFEAYGIELEYMLVDASTLDVRPMADTVLGMLNGGQITGDVKRGPVTWSNELAMHVLELKVGTPNKRLATLAGQFEQAIIEIREVLERCHLRLLPTAMHPWMDPRRDVVLWPHDCYEIYQGYDQIFGCRSHGWGNVQSVHLNVPFDGDEQFRRLHAAVRLVIPVLSALTASSPIIGGQDTGIADNRMQQYCRHCDLMPALTGSVVPETVRSEAEYEQMIFRPIREAVSKSKSASVMDPQFLNARGAIARFDRGSIEIRVMDVQEYPGADVAVCAAIIAVLRLLVDEKWSSLEEQEQVATSRLRSVLDRVTVDAEMAVIDAPEYLRCFAIDAPSIRVSDLWKHLLGVARREDSMVDNLFAPLEIILRDGTLSTRIRAAIDGDADPANLQNVYEQVADCLDRWEPFQP</sequence>
<dbReference type="EMBL" id="SJPL01000001">
    <property type="protein sequence ID" value="TWT71889.1"/>
    <property type="molecule type" value="Genomic_DNA"/>
</dbReference>
<organism evidence="1 2">
    <name type="scientific">Crateriforma conspicua</name>
    <dbReference type="NCBI Taxonomy" id="2527996"/>
    <lineage>
        <taxon>Bacteria</taxon>
        <taxon>Pseudomonadati</taxon>
        <taxon>Planctomycetota</taxon>
        <taxon>Planctomycetia</taxon>
        <taxon>Planctomycetales</taxon>
        <taxon>Planctomycetaceae</taxon>
        <taxon>Crateriforma</taxon>
    </lineage>
</organism>
<protein>
    <submittedName>
        <fullName evidence="1">Carboxylate-amine ligase YbdK</fullName>
    </submittedName>
</protein>
<dbReference type="SUPFAM" id="SSF55931">
    <property type="entry name" value="Glutamine synthetase/guanido kinase"/>
    <property type="match status" value="1"/>
</dbReference>
<dbReference type="AlphaFoldDB" id="A0A5C5YAA2"/>
<reference evidence="1 2" key="1">
    <citation type="submission" date="2019-02" db="EMBL/GenBank/DDBJ databases">
        <title>Deep-cultivation of Planctomycetes and their phenomic and genomic characterization uncovers novel biology.</title>
        <authorList>
            <person name="Wiegand S."/>
            <person name="Jogler M."/>
            <person name="Boedeker C."/>
            <person name="Pinto D."/>
            <person name="Vollmers J."/>
            <person name="Rivas-Marin E."/>
            <person name="Kohn T."/>
            <person name="Peeters S.H."/>
            <person name="Heuer A."/>
            <person name="Rast P."/>
            <person name="Oberbeckmann S."/>
            <person name="Bunk B."/>
            <person name="Jeske O."/>
            <person name="Meyerdierks A."/>
            <person name="Storesund J.E."/>
            <person name="Kallscheuer N."/>
            <person name="Luecker S."/>
            <person name="Lage O.M."/>
            <person name="Pohl T."/>
            <person name="Merkel B.J."/>
            <person name="Hornburger P."/>
            <person name="Mueller R.-W."/>
            <person name="Bruemmer F."/>
            <person name="Labrenz M."/>
            <person name="Spormann A.M."/>
            <person name="Op Den Camp H."/>
            <person name="Overmann J."/>
            <person name="Amann R."/>
            <person name="Jetten M.S.M."/>
            <person name="Mascher T."/>
            <person name="Medema M.H."/>
            <person name="Devos D.P."/>
            <person name="Kaster A.-K."/>
            <person name="Ovreas L."/>
            <person name="Rohde M."/>
            <person name="Galperin M.Y."/>
            <person name="Jogler C."/>
        </authorList>
    </citation>
    <scope>NUCLEOTIDE SEQUENCE [LARGE SCALE GENOMIC DNA]</scope>
    <source>
        <strain evidence="1 2">Pan14r</strain>
    </source>
</reference>
<dbReference type="GO" id="GO:0004357">
    <property type="term" value="F:glutamate-cysteine ligase activity"/>
    <property type="evidence" value="ECO:0007669"/>
    <property type="project" value="InterPro"/>
</dbReference>
<dbReference type="InterPro" id="IPR006336">
    <property type="entry name" value="GCS2"/>
</dbReference>
<dbReference type="InterPro" id="IPR050141">
    <property type="entry name" value="GCL_type2/YbdK_subfam"/>
</dbReference>
<evidence type="ECO:0000313" key="2">
    <source>
        <dbReference type="Proteomes" id="UP000317238"/>
    </source>
</evidence>
<dbReference type="Gene3D" id="3.30.590.20">
    <property type="match status" value="1"/>
</dbReference>
<dbReference type="PANTHER" id="PTHR36510">
    <property type="entry name" value="GLUTAMATE--CYSTEINE LIGASE 2-RELATED"/>
    <property type="match status" value="1"/>
</dbReference>
<proteinExistence type="predicted"/>
<keyword evidence="2" id="KW-1185">Reference proteome</keyword>
<gene>
    <name evidence="1" type="primary">ybdK_1</name>
    <name evidence="1" type="ORF">Pan14r_42060</name>
</gene>
<accession>A0A5C5YAA2</accession>
<dbReference type="Pfam" id="PF04107">
    <property type="entry name" value="GCS2"/>
    <property type="match status" value="1"/>
</dbReference>
<keyword evidence="1" id="KW-0436">Ligase</keyword>
<dbReference type="InterPro" id="IPR014746">
    <property type="entry name" value="Gln_synth/guanido_kin_cat_dom"/>
</dbReference>
<dbReference type="RefSeq" id="WP_146440059.1">
    <property type="nucleotide sequence ID" value="NZ_SJPL01000001.1"/>
</dbReference>
<dbReference type="Proteomes" id="UP000317238">
    <property type="component" value="Unassembled WGS sequence"/>
</dbReference>
<comment type="caution">
    <text evidence="1">The sequence shown here is derived from an EMBL/GenBank/DDBJ whole genome shotgun (WGS) entry which is preliminary data.</text>
</comment>
<dbReference type="OrthoDB" id="9804786at2"/>
<name>A0A5C5YAA2_9PLAN</name>
<evidence type="ECO:0000313" key="1">
    <source>
        <dbReference type="EMBL" id="TWT71889.1"/>
    </source>
</evidence>